<accession>A0ABP1QWE2</accession>
<proteinExistence type="predicted"/>
<dbReference type="SUPFAM" id="SSF53098">
    <property type="entry name" value="Ribonuclease H-like"/>
    <property type="match status" value="1"/>
</dbReference>
<evidence type="ECO:0000259" key="1">
    <source>
        <dbReference type="SMART" id="SM00479"/>
    </source>
</evidence>
<name>A0ABP1QWE2_9HEXA</name>
<dbReference type="EMBL" id="CAXLJM020000046">
    <property type="protein sequence ID" value="CAL8110814.1"/>
    <property type="molecule type" value="Genomic_DNA"/>
</dbReference>
<dbReference type="SMART" id="SM00479">
    <property type="entry name" value="EXOIII"/>
    <property type="match status" value="1"/>
</dbReference>
<feature type="domain" description="Exonuclease" evidence="1">
    <location>
        <begin position="94"/>
        <end position="268"/>
    </location>
</feature>
<dbReference type="Proteomes" id="UP001642540">
    <property type="component" value="Unassembled WGS sequence"/>
</dbReference>
<evidence type="ECO:0000313" key="3">
    <source>
        <dbReference type="Proteomes" id="UP001642540"/>
    </source>
</evidence>
<dbReference type="InterPro" id="IPR012337">
    <property type="entry name" value="RNaseH-like_sf"/>
</dbReference>
<evidence type="ECO:0000313" key="2">
    <source>
        <dbReference type="EMBL" id="CAL8110814.1"/>
    </source>
</evidence>
<keyword evidence="3" id="KW-1185">Reference proteome</keyword>
<reference evidence="2 3" key="1">
    <citation type="submission" date="2024-08" db="EMBL/GenBank/DDBJ databases">
        <authorList>
            <person name="Cucini C."/>
            <person name="Frati F."/>
        </authorList>
    </citation>
    <scope>NUCLEOTIDE SEQUENCE [LARGE SCALE GENOMIC DNA]</scope>
</reference>
<gene>
    <name evidence="2" type="ORF">ODALV1_LOCUS14457</name>
</gene>
<dbReference type="InterPro" id="IPR036397">
    <property type="entry name" value="RNaseH_sf"/>
</dbReference>
<comment type="caution">
    <text evidence="2">The sequence shown here is derived from an EMBL/GenBank/DDBJ whole genome shotgun (WGS) entry which is preliminary data.</text>
</comment>
<sequence length="310" mass="35663">MTLDWAASVNDDKPSPRLEFVKKFMSVLTQDELGRLKKMVMNKRRGVAKSEKAKKLRPNVASGAAPSSLDAVNSPEVATPLTNMPWWERYKETDIIAFDTEHVTKPNNSTGPFKQHVATLDVVDIRNQPIYSTKVHHQSGTFKDDFIWKTLTGMNRNSFSNPTFPSEETVRRKMEDLMQNKLVVTVGGQSDYDALGLEIADFDYFDLQSHWYYEKVNEHGSLVRHSHSLRSLSNYYLHRDPQTGIHTSLNDAIATMDLFEVYKKIKLLDDPQNLSQRHNFNRPYNEIPVLPNPIKEIVKAKKKKPRSQFN</sequence>
<protein>
    <recommendedName>
        <fullName evidence="1">Exonuclease domain-containing protein</fullName>
    </recommendedName>
</protein>
<dbReference type="InterPro" id="IPR013520">
    <property type="entry name" value="Ribonucl_H"/>
</dbReference>
<dbReference type="Gene3D" id="3.30.420.10">
    <property type="entry name" value="Ribonuclease H-like superfamily/Ribonuclease H"/>
    <property type="match status" value="1"/>
</dbReference>
<organism evidence="2 3">
    <name type="scientific">Orchesella dallaii</name>
    <dbReference type="NCBI Taxonomy" id="48710"/>
    <lineage>
        <taxon>Eukaryota</taxon>
        <taxon>Metazoa</taxon>
        <taxon>Ecdysozoa</taxon>
        <taxon>Arthropoda</taxon>
        <taxon>Hexapoda</taxon>
        <taxon>Collembola</taxon>
        <taxon>Entomobryomorpha</taxon>
        <taxon>Entomobryoidea</taxon>
        <taxon>Orchesellidae</taxon>
        <taxon>Orchesellinae</taxon>
        <taxon>Orchesella</taxon>
    </lineage>
</organism>